<dbReference type="GO" id="GO:0005680">
    <property type="term" value="C:anaphase-promoting complex"/>
    <property type="evidence" value="ECO:0007669"/>
    <property type="project" value="TreeGrafter"/>
</dbReference>
<name>A0A3N4KXJ9_9PEZI</name>
<evidence type="ECO:0000256" key="6">
    <source>
        <dbReference type="ARBA" id="ARBA00023306"/>
    </source>
</evidence>
<feature type="repeat" description="WD" evidence="7">
    <location>
        <begin position="342"/>
        <end position="376"/>
    </location>
</feature>
<dbReference type="SMART" id="SM00320">
    <property type="entry name" value="WD40"/>
    <property type="match status" value="6"/>
</dbReference>
<dbReference type="InterPro" id="IPR015943">
    <property type="entry name" value="WD40/YVTN_repeat-like_dom_sf"/>
</dbReference>
<sequence>MSVAAILTPVKSHGGIFNTRTAGGRVNLMKSSPLSRVTSNNAPPFTPPRARRHDPDWHAERKSSHNLQEACTSRDGGSLFASYQTPTKTRKNISASPTVRFAVSPKSNIAGAVASPQRMGVGASKWTLNPVNSSASKYIAKAEERFQLRNTRPKRTWDAPRDRFIPNRAASSGTALLKIHKVQTCLNKYSTNTKLNTEDGILEGRVFGRNHGQVNVKSPGIDFDQPNVEALQAQSSFANALGIDLESRVFEFRPKTKPKPFDMRAEYNRPLVSVASKEKRHIQSCPDRVLDAPGIKDDFYLNLVDWSSGNRVVVGLDQEVYTWNAATNQSSLLAQTHGDTYVSSVKFARDEETLAIGTSDGKVQIWDVEKQKRTRTIQCHAGRVGVMAWSSSGTFTTGSKSGSIWNHDLRMREHKTSELISHQLEVCGLEWRSDGLMLASGGNDNRVNIWDARVLNAPRFTKTNHKAAVKALAWSPWQLNTLATGGGQGDGKIHFWNSTTGARIKSIDSGSQVSSLKWSSSYHEIVSCHGAPDNQLTIWNYPDLTRKCEIPAHESRILFSALSPDGQTLATCADDENLKFWKIFENKPGKKQATKVKGRPDWMLNTVIR</sequence>
<dbReference type="STRING" id="1392247.A0A3N4KXJ9"/>
<comment type="similarity">
    <text evidence="1">Belongs to the WD repeat CDC20/Fizzy family.</text>
</comment>
<dbReference type="InterPro" id="IPR001680">
    <property type="entry name" value="WD40_rpt"/>
</dbReference>
<feature type="compositionally biased region" description="Polar residues" evidence="8">
    <location>
        <begin position="33"/>
        <end position="43"/>
    </location>
</feature>
<keyword evidence="6" id="KW-0131">Cell cycle</keyword>
<feature type="repeat" description="WD" evidence="7">
    <location>
        <begin position="419"/>
        <end position="451"/>
    </location>
</feature>
<dbReference type="InterPro" id="IPR033010">
    <property type="entry name" value="Cdc20/Fizzy"/>
</dbReference>
<dbReference type="EMBL" id="ML119119">
    <property type="protein sequence ID" value="RPB14139.1"/>
    <property type="molecule type" value="Genomic_DNA"/>
</dbReference>
<keyword evidence="4" id="KW-0677">Repeat</keyword>
<keyword evidence="5" id="KW-0498">Mitosis</keyword>
<dbReference type="InterPro" id="IPR019775">
    <property type="entry name" value="WD40_repeat_CS"/>
</dbReference>
<dbReference type="GO" id="GO:0031145">
    <property type="term" value="P:anaphase-promoting complex-dependent catabolic process"/>
    <property type="evidence" value="ECO:0007669"/>
    <property type="project" value="TreeGrafter"/>
</dbReference>
<evidence type="ECO:0000256" key="2">
    <source>
        <dbReference type="ARBA" id="ARBA00022574"/>
    </source>
</evidence>
<keyword evidence="11" id="KW-1185">Reference proteome</keyword>
<feature type="repeat" description="WD" evidence="7">
    <location>
        <begin position="550"/>
        <end position="583"/>
    </location>
</feature>
<dbReference type="InParanoid" id="A0A3N4KXJ9"/>
<dbReference type="PROSITE" id="PS50294">
    <property type="entry name" value="WD_REPEATS_REGION"/>
    <property type="match status" value="3"/>
</dbReference>
<evidence type="ECO:0000313" key="11">
    <source>
        <dbReference type="Proteomes" id="UP000277580"/>
    </source>
</evidence>
<dbReference type="GO" id="GO:0010997">
    <property type="term" value="F:anaphase-promoting complex binding"/>
    <property type="evidence" value="ECO:0007669"/>
    <property type="project" value="InterPro"/>
</dbReference>
<dbReference type="Pfam" id="PF24807">
    <property type="entry name" value="WD40_CDC20-Fz"/>
    <property type="match status" value="1"/>
</dbReference>
<dbReference type="PROSITE" id="PS00678">
    <property type="entry name" value="WD_REPEATS_1"/>
    <property type="match status" value="1"/>
</dbReference>
<accession>A0A3N4KXJ9</accession>
<dbReference type="PROSITE" id="PS50082">
    <property type="entry name" value="WD_REPEATS_2"/>
    <property type="match status" value="3"/>
</dbReference>
<protein>
    <submittedName>
        <fullName evidence="10">Cell division cycle protein Cdc20</fullName>
    </submittedName>
</protein>
<dbReference type="FunCoup" id="A0A3N4KXJ9">
    <property type="interactions" value="148"/>
</dbReference>
<dbReference type="GO" id="GO:0051301">
    <property type="term" value="P:cell division"/>
    <property type="evidence" value="ECO:0007669"/>
    <property type="project" value="UniProtKB-KW"/>
</dbReference>
<proteinExistence type="inferred from homology"/>
<evidence type="ECO:0000313" key="10">
    <source>
        <dbReference type="EMBL" id="RPB14139.1"/>
    </source>
</evidence>
<organism evidence="10 11">
    <name type="scientific">Morchella conica CCBAS932</name>
    <dbReference type="NCBI Taxonomy" id="1392247"/>
    <lineage>
        <taxon>Eukaryota</taxon>
        <taxon>Fungi</taxon>
        <taxon>Dikarya</taxon>
        <taxon>Ascomycota</taxon>
        <taxon>Pezizomycotina</taxon>
        <taxon>Pezizomycetes</taxon>
        <taxon>Pezizales</taxon>
        <taxon>Morchellaceae</taxon>
        <taxon>Morchella</taxon>
    </lineage>
</organism>
<feature type="compositionally biased region" description="Basic and acidic residues" evidence="8">
    <location>
        <begin position="53"/>
        <end position="63"/>
    </location>
</feature>
<dbReference type="Proteomes" id="UP000277580">
    <property type="component" value="Unassembled WGS sequence"/>
</dbReference>
<evidence type="ECO:0000256" key="3">
    <source>
        <dbReference type="ARBA" id="ARBA00022618"/>
    </source>
</evidence>
<evidence type="ECO:0000256" key="1">
    <source>
        <dbReference type="ARBA" id="ARBA00006445"/>
    </source>
</evidence>
<feature type="region of interest" description="Disordered" evidence="8">
    <location>
        <begin position="33"/>
        <end position="64"/>
    </location>
</feature>
<dbReference type="PANTHER" id="PTHR19918:SF8">
    <property type="entry name" value="FI02843P"/>
    <property type="match status" value="1"/>
</dbReference>
<evidence type="ECO:0000256" key="4">
    <source>
        <dbReference type="ARBA" id="ARBA00022737"/>
    </source>
</evidence>
<keyword evidence="2 7" id="KW-0853">WD repeat</keyword>
<dbReference type="Gene3D" id="2.130.10.10">
    <property type="entry name" value="YVTN repeat-like/Quinoprotein amine dehydrogenase"/>
    <property type="match status" value="1"/>
</dbReference>
<gene>
    <name evidence="10" type="ORF">P167DRAFT_563990</name>
</gene>
<dbReference type="InterPro" id="IPR036322">
    <property type="entry name" value="WD40_repeat_dom_sf"/>
</dbReference>
<dbReference type="InterPro" id="IPR056150">
    <property type="entry name" value="WD40_CDC20-Fz"/>
</dbReference>
<dbReference type="FunFam" id="2.130.10.10:FF:000098">
    <property type="entry name" value="WD repeat-containing protein slp1"/>
    <property type="match status" value="1"/>
</dbReference>
<dbReference type="PANTHER" id="PTHR19918">
    <property type="entry name" value="CELL DIVISION CYCLE 20 CDC20 FIZZY -RELATED"/>
    <property type="match status" value="1"/>
</dbReference>
<evidence type="ECO:0000256" key="8">
    <source>
        <dbReference type="SAM" id="MobiDB-lite"/>
    </source>
</evidence>
<evidence type="ECO:0000259" key="9">
    <source>
        <dbReference type="Pfam" id="PF24807"/>
    </source>
</evidence>
<dbReference type="GO" id="GO:1990757">
    <property type="term" value="F:ubiquitin ligase activator activity"/>
    <property type="evidence" value="ECO:0007669"/>
    <property type="project" value="TreeGrafter"/>
</dbReference>
<keyword evidence="3 10" id="KW-0132">Cell division</keyword>
<evidence type="ECO:0000256" key="5">
    <source>
        <dbReference type="ARBA" id="ARBA00022776"/>
    </source>
</evidence>
<dbReference type="GO" id="GO:1905786">
    <property type="term" value="P:positive regulation of anaphase-promoting complex-dependent catabolic process"/>
    <property type="evidence" value="ECO:0007669"/>
    <property type="project" value="TreeGrafter"/>
</dbReference>
<evidence type="ECO:0000256" key="7">
    <source>
        <dbReference type="PROSITE-ProRule" id="PRU00221"/>
    </source>
</evidence>
<dbReference type="SUPFAM" id="SSF50978">
    <property type="entry name" value="WD40 repeat-like"/>
    <property type="match status" value="1"/>
</dbReference>
<feature type="domain" description="CDC20/Fizzy WD40" evidence="9">
    <location>
        <begin position="290"/>
        <end position="581"/>
    </location>
</feature>
<reference evidence="10 11" key="1">
    <citation type="journal article" date="2018" name="Nat. Ecol. Evol.">
        <title>Pezizomycetes genomes reveal the molecular basis of ectomycorrhizal truffle lifestyle.</title>
        <authorList>
            <person name="Murat C."/>
            <person name="Payen T."/>
            <person name="Noel B."/>
            <person name="Kuo A."/>
            <person name="Morin E."/>
            <person name="Chen J."/>
            <person name="Kohler A."/>
            <person name="Krizsan K."/>
            <person name="Balestrini R."/>
            <person name="Da Silva C."/>
            <person name="Montanini B."/>
            <person name="Hainaut M."/>
            <person name="Levati E."/>
            <person name="Barry K.W."/>
            <person name="Belfiori B."/>
            <person name="Cichocki N."/>
            <person name="Clum A."/>
            <person name="Dockter R.B."/>
            <person name="Fauchery L."/>
            <person name="Guy J."/>
            <person name="Iotti M."/>
            <person name="Le Tacon F."/>
            <person name="Lindquist E.A."/>
            <person name="Lipzen A."/>
            <person name="Malagnac F."/>
            <person name="Mello A."/>
            <person name="Molinier V."/>
            <person name="Miyauchi S."/>
            <person name="Poulain J."/>
            <person name="Riccioni C."/>
            <person name="Rubini A."/>
            <person name="Sitrit Y."/>
            <person name="Splivallo R."/>
            <person name="Traeger S."/>
            <person name="Wang M."/>
            <person name="Zifcakova L."/>
            <person name="Wipf D."/>
            <person name="Zambonelli A."/>
            <person name="Paolocci F."/>
            <person name="Nowrousian M."/>
            <person name="Ottonello S."/>
            <person name="Baldrian P."/>
            <person name="Spatafora J.W."/>
            <person name="Henrissat B."/>
            <person name="Nagy L.G."/>
            <person name="Aury J.M."/>
            <person name="Wincker P."/>
            <person name="Grigoriev I.V."/>
            <person name="Bonfante P."/>
            <person name="Martin F.M."/>
        </authorList>
    </citation>
    <scope>NUCLEOTIDE SEQUENCE [LARGE SCALE GENOMIC DNA]</scope>
    <source>
        <strain evidence="10 11">CCBAS932</strain>
    </source>
</reference>
<dbReference type="AlphaFoldDB" id="A0A3N4KXJ9"/>
<dbReference type="OrthoDB" id="10263272at2759"/>